<dbReference type="GO" id="GO:0038023">
    <property type="term" value="F:signaling receptor activity"/>
    <property type="evidence" value="ECO:0007669"/>
    <property type="project" value="TreeGrafter"/>
</dbReference>
<dbReference type="AlphaFoldDB" id="A0AAV4AMX6"/>
<reference evidence="6 7" key="1">
    <citation type="journal article" date="2021" name="Elife">
        <title>Chloroplast acquisition without the gene transfer in kleptoplastic sea slugs, Plakobranchus ocellatus.</title>
        <authorList>
            <person name="Maeda T."/>
            <person name="Takahashi S."/>
            <person name="Yoshida T."/>
            <person name="Shimamura S."/>
            <person name="Takaki Y."/>
            <person name="Nagai Y."/>
            <person name="Toyoda A."/>
            <person name="Suzuki Y."/>
            <person name="Arimoto A."/>
            <person name="Ishii H."/>
            <person name="Satoh N."/>
            <person name="Nishiyama T."/>
            <person name="Hasebe M."/>
            <person name="Maruyama T."/>
            <person name="Minagawa J."/>
            <person name="Obokata J."/>
            <person name="Shigenobu S."/>
        </authorList>
    </citation>
    <scope>NUCLEOTIDE SEQUENCE [LARGE SCALE GENOMIC DNA]</scope>
</reference>
<organism evidence="6 7">
    <name type="scientific">Plakobranchus ocellatus</name>
    <dbReference type="NCBI Taxonomy" id="259542"/>
    <lineage>
        <taxon>Eukaryota</taxon>
        <taxon>Metazoa</taxon>
        <taxon>Spiralia</taxon>
        <taxon>Lophotrochozoa</taxon>
        <taxon>Mollusca</taxon>
        <taxon>Gastropoda</taxon>
        <taxon>Heterobranchia</taxon>
        <taxon>Euthyneura</taxon>
        <taxon>Panpulmonata</taxon>
        <taxon>Sacoglossa</taxon>
        <taxon>Placobranchoidea</taxon>
        <taxon>Plakobranchidae</taxon>
        <taxon>Plakobranchus</taxon>
    </lineage>
</organism>
<name>A0AAV4AMX6_9GAST</name>
<keyword evidence="5" id="KW-0472">Membrane</keyword>
<comment type="subcellular location">
    <subcellularLocation>
        <location evidence="1">Membrane</location>
        <topology evidence="1">Single-pass membrane protein</topology>
    </subcellularLocation>
</comment>
<dbReference type="EMBL" id="BLXT01003952">
    <property type="protein sequence ID" value="GFO08277.1"/>
    <property type="molecule type" value="Genomic_DNA"/>
</dbReference>
<dbReference type="PANTHER" id="PTHR24365">
    <property type="entry name" value="TOLL-LIKE RECEPTOR"/>
    <property type="match status" value="1"/>
</dbReference>
<proteinExistence type="predicted"/>
<dbReference type="Gene3D" id="3.80.10.10">
    <property type="entry name" value="Ribonuclease Inhibitor"/>
    <property type="match status" value="1"/>
</dbReference>
<keyword evidence="2" id="KW-0812">Transmembrane</keyword>
<keyword evidence="7" id="KW-1185">Reference proteome</keyword>
<evidence type="ECO:0000256" key="3">
    <source>
        <dbReference type="ARBA" id="ARBA00022729"/>
    </source>
</evidence>
<sequence>MNSTDFDSNYDASLTLSCLQGGGVMELTSASFDGMDIYMNVEITNCEIPVLPSRAFSNFGEVNYFGIQGGKMSAVQGNAFTGFTVRRNPNSVNPRGKCSLDPCCNEFFNCLGNPEGLTSVWEPDLDCRNALPLTAVDFSPPPQRLTVTYVYGQFDGLQFTNFSSVNTSFFDSNYDATLTLICGATGGGGGLLTFHNTSFEGMDFYKNVLIQNCEIEHLIASTFVNLVSLNFLGFQGGYMNVINRQSMNGLDISPDPTAITPLGELSFDDVDLIPGGIPNGVMDPLQNLAILTAKHCRISGILTDTFKNLKKVHTLTLDDNMFSYIPKEAFRNMTALSRVSLKAIPWQCTCNNLWFVDDFEDNGIEMISEVVCDMPGIWTESSSALRDVGGKVAIEPALRSEGNLLSRVQALPPALWPDEGLESLRSACCRLAMYNQPIFYSVFAVPHVPHSNCKSDIAFEMKMRTFVSVSIFFPVQIFCSICSCLAYSSFIAFVSFIIAIHYATQIGERNGISYWVSSHYDWCISSDVDPHYLGLLLANSETHPYITPVSTFQHIKTVAIML</sequence>
<dbReference type="Proteomes" id="UP000735302">
    <property type="component" value="Unassembled WGS sequence"/>
</dbReference>
<accession>A0AAV4AMX6</accession>
<protein>
    <submittedName>
        <fullName evidence="6">Ubx domain-containing protein 10-like</fullName>
    </submittedName>
</protein>
<evidence type="ECO:0000256" key="1">
    <source>
        <dbReference type="ARBA" id="ARBA00004167"/>
    </source>
</evidence>
<evidence type="ECO:0000256" key="4">
    <source>
        <dbReference type="ARBA" id="ARBA00022989"/>
    </source>
</evidence>
<dbReference type="GO" id="GO:0005886">
    <property type="term" value="C:plasma membrane"/>
    <property type="evidence" value="ECO:0007669"/>
    <property type="project" value="TreeGrafter"/>
</dbReference>
<keyword evidence="4" id="KW-1133">Transmembrane helix</keyword>
<comment type="caution">
    <text evidence="6">The sequence shown here is derived from an EMBL/GenBank/DDBJ whole genome shotgun (WGS) entry which is preliminary data.</text>
</comment>
<evidence type="ECO:0000256" key="2">
    <source>
        <dbReference type="ARBA" id="ARBA00022692"/>
    </source>
</evidence>
<evidence type="ECO:0000313" key="6">
    <source>
        <dbReference type="EMBL" id="GFO08277.1"/>
    </source>
</evidence>
<evidence type="ECO:0000313" key="7">
    <source>
        <dbReference type="Proteomes" id="UP000735302"/>
    </source>
</evidence>
<dbReference type="PANTHER" id="PTHR24365:SF541">
    <property type="entry name" value="PROTEIN TOLL-RELATED"/>
    <property type="match status" value="1"/>
</dbReference>
<evidence type="ECO:0000256" key="5">
    <source>
        <dbReference type="ARBA" id="ARBA00023136"/>
    </source>
</evidence>
<dbReference type="GO" id="GO:0007165">
    <property type="term" value="P:signal transduction"/>
    <property type="evidence" value="ECO:0007669"/>
    <property type="project" value="TreeGrafter"/>
</dbReference>
<dbReference type="SUPFAM" id="SSF52058">
    <property type="entry name" value="L domain-like"/>
    <property type="match status" value="1"/>
</dbReference>
<gene>
    <name evidence="6" type="ORF">PoB_003478200</name>
</gene>
<keyword evidence="3" id="KW-0732">Signal</keyword>
<dbReference type="InterPro" id="IPR032675">
    <property type="entry name" value="LRR_dom_sf"/>
</dbReference>